<evidence type="ECO:0000256" key="1">
    <source>
        <dbReference type="ARBA" id="ARBA00010577"/>
    </source>
</evidence>
<evidence type="ECO:0000256" key="2">
    <source>
        <dbReference type="ARBA" id="ARBA00022795"/>
    </source>
</evidence>
<comment type="similarity">
    <text evidence="1">Belongs to the FlgD family.</text>
</comment>
<comment type="caution">
    <text evidence="4">The sequence shown here is derived from an EMBL/GenBank/DDBJ whole genome shotgun (WGS) entry which is preliminary data.</text>
</comment>
<accession>A0ABP8Z8B8</accession>
<evidence type="ECO:0008006" key="6">
    <source>
        <dbReference type="Google" id="ProtNLM"/>
    </source>
</evidence>
<keyword evidence="5" id="KW-1185">Reference proteome</keyword>
<proteinExistence type="inferred from homology"/>
<dbReference type="Pfam" id="PF03963">
    <property type="entry name" value="FlgD"/>
    <property type="match status" value="1"/>
</dbReference>
<evidence type="ECO:0000313" key="4">
    <source>
        <dbReference type="EMBL" id="GAA4749436.1"/>
    </source>
</evidence>
<dbReference type="EMBL" id="BAABLP010000004">
    <property type="protein sequence ID" value="GAA4749436.1"/>
    <property type="molecule type" value="Genomic_DNA"/>
</dbReference>
<dbReference type="Proteomes" id="UP001500121">
    <property type="component" value="Unassembled WGS sequence"/>
</dbReference>
<gene>
    <name evidence="4" type="ORF">GCM10025783_22160</name>
</gene>
<keyword evidence="2" id="KW-1005">Bacterial flagellum biogenesis</keyword>
<feature type="compositionally biased region" description="Polar residues" evidence="3">
    <location>
        <begin position="15"/>
        <end position="27"/>
    </location>
</feature>
<organism evidence="4 5">
    <name type="scientific">Amnibacterium soli</name>
    <dbReference type="NCBI Taxonomy" id="1282736"/>
    <lineage>
        <taxon>Bacteria</taxon>
        <taxon>Bacillati</taxon>
        <taxon>Actinomycetota</taxon>
        <taxon>Actinomycetes</taxon>
        <taxon>Micrococcales</taxon>
        <taxon>Microbacteriaceae</taxon>
        <taxon>Amnibacterium</taxon>
    </lineage>
</organism>
<evidence type="ECO:0000256" key="3">
    <source>
        <dbReference type="SAM" id="MobiDB-lite"/>
    </source>
</evidence>
<dbReference type="InterPro" id="IPR005648">
    <property type="entry name" value="FlgD"/>
</dbReference>
<dbReference type="RefSeq" id="WP_345481252.1">
    <property type="nucleotide sequence ID" value="NZ_BAABLP010000004.1"/>
</dbReference>
<evidence type="ECO:0000313" key="5">
    <source>
        <dbReference type="Proteomes" id="UP001500121"/>
    </source>
</evidence>
<reference evidence="5" key="1">
    <citation type="journal article" date="2019" name="Int. J. Syst. Evol. Microbiol.">
        <title>The Global Catalogue of Microorganisms (GCM) 10K type strain sequencing project: providing services to taxonomists for standard genome sequencing and annotation.</title>
        <authorList>
            <consortium name="The Broad Institute Genomics Platform"/>
            <consortium name="The Broad Institute Genome Sequencing Center for Infectious Disease"/>
            <person name="Wu L."/>
            <person name="Ma J."/>
        </authorList>
    </citation>
    <scope>NUCLEOTIDE SEQUENCE [LARGE SCALE GENOMIC DNA]</scope>
    <source>
        <strain evidence="5">JCM 19015</strain>
    </source>
</reference>
<protein>
    <recommendedName>
        <fullName evidence="6">Flagellar hook capping protein</fullName>
    </recommendedName>
</protein>
<name>A0ABP8Z8B8_9MICO</name>
<feature type="region of interest" description="Disordered" evidence="3">
    <location>
        <begin position="1"/>
        <end position="27"/>
    </location>
</feature>
<sequence length="143" mass="14518">MTTTTGATAPVQGTAIHTSGTSTTPKANQEYNSELFLKLLVTQLANQDPSSPMDSAQMVSQTAQLASMEQMTSLNATSTSNYQTQMQATATSMLGRTVSWTDSAGLAQSGKVSAVSFSGSGTPQLTVGTSTVGLSAVTGVTAA</sequence>